<sequence length="411" mass="46115">MHNSLLFTPEKLGPVTLRNRTIRAAAFEGMCPGNAPSDLLYNYHRSVAAGGVGMTTLAYAAVTKSGLSFDHQLWLREEILPGLRHITDAIHEEGAAASIQIGHCGNMSHWKTAGQIPVSASSGFNIYSPTWVRGMRENELAPMARQFGDAVRLARKAGFDAVEVHAGHGYLISQFLSPYTNHRHDDYGGSLDNRMRFMKICISEAMEAAKGDMAVLVKMNMRDGFKGGMEIDEALEVGRTLERIGVHALVLSGGFVSKAPMYVMRGEMPLKSMTYYMHPWWLKYGVKLCGRFMIPVEPFKEAYFYEDALKFREALKLPLVYVGGLVTREKIDMVLDAGFEFVAMARALLNEPDFVNRMKDGNERKCGCDHVNYCIARMYSREMACYKHLDSLPGKLRDEIEKIKEKDGMSR</sequence>
<comment type="caution">
    <text evidence="4">The sequence shown here is derived from an EMBL/GenBank/DDBJ whole genome shotgun (WGS) entry which is preliminary data.</text>
</comment>
<dbReference type="InterPro" id="IPR001155">
    <property type="entry name" value="OxRdtase_FMN_N"/>
</dbReference>
<evidence type="ECO:0000256" key="2">
    <source>
        <dbReference type="ARBA" id="ARBA00023002"/>
    </source>
</evidence>
<dbReference type="Proteomes" id="UP001205603">
    <property type="component" value="Unassembled WGS sequence"/>
</dbReference>
<proteinExistence type="predicted"/>
<keyword evidence="1" id="KW-0285">Flavoprotein</keyword>
<dbReference type="PANTHER" id="PTHR43656:SF2">
    <property type="entry name" value="BINDING OXIDOREDUCTASE, PUTATIVE (AFU_ORTHOLOGUE AFUA_2G08260)-RELATED"/>
    <property type="match status" value="1"/>
</dbReference>
<reference evidence="4 5" key="1">
    <citation type="submission" date="2022-07" db="EMBL/GenBank/DDBJ databases">
        <title>Fecal culturing of patients with breast cancer.</title>
        <authorList>
            <person name="Teng N.M.Y."/>
            <person name="Kiu R."/>
            <person name="Evans R."/>
            <person name="Baker D.J."/>
            <person name="Zenner C."/>
            <person name="Robinson S.D."/>
            <person name="Hall L.J."/>
        </authorList>
    </citation>
    <scope>NUCLEOTIDE SEQUENCE [LARGE SCALE GENOMIC DNA]</scope>
    <source>
        <strain evidence="4 5">LH1063</strain>
    </source>
</reference>
<dbReference type="RefSeq" id="WP_255025549.1">
    <property type="nucleotide sequence ID" value="NZ_JANDHW010000002.1"/>
</dbReference>
<protein>
    <submittedName>
        <fullName evidence="4">NADH:flavin oxidoreductase</fullName>
    </submittedName>
</protein>
<evidence type="ECO:0000313" key="4">
    <source>
        <dbReference type="EMBL" id="MCP9610919.1"/>
    </source>
</evidence>
<dbReference type="PANTHER" id="PTHR43656">
    <property type="entry name" value="BINDING OXIDOREDUCTASE, PUTATIVE (AFU_ORTHOLOGUE AFUA_2G08260)-RELATED"/>
    <property type="match status" value="1"/>
</dbReference>
<organism evidence="4 5">
    <name type="scientific">Coprobacter tertius</name>
    <dbReference type="NCBI Taxonomy" id="2944915"/>
    <lineage>
        <taxon>Bacteria</taxon>
        <taxon>Pseudomonadati</taxon>
        <taxon>Bacteroidota</taxon>
        <taxon>Bacteroidia</taxon>
        <taxon>Bacteroidales</taxon>
        <taxon>Barnesiellaceae</taxon>
        <taxon>Coprobacter</taxon>
    </lineage>
</organism>
<accession>A0ABT1MEZ7</accession>
<dbReference type="CDD" id="cd02803">
    <property type="entry name" value="OYE_like_FMN_family"/>
    <property type="match status" value="1"/>
</dbReference>
<gene>
    <name evidence="4" type="ORF">NMU02_02280</name>
</gene>
<evidence type="ECO:0000313" key="5">
    <source>
        <dbReference type="Proteomes" id="UP001205603"/>
    </source>
</evidence>
<keyword evidence="2" id="KW-0560">Oxidoreductase</keyword>
<evidence type="ECO:0000256" key="1">
    <source>
        <dbReference type="ARBA" id="ARBA00022630"/>
    </source>
</evidence>
<dbReference type="SUPFAM" id="SSF51395">
    <property type="entry name" value="FMN-linked oxidoreductases"/>
    <property type="match status" value="1"/>
</dbReference>
<dbReference type="Pfam" id="PF00724">
    <property type="entry name" value="Oxidored_FMN"/>
    <property type="match status" value="1"/>
</dbReference>
<dbReference type="Gene3D" id="3.20.20.70">
    <property type="entry name" value="Aldolase class I"/>
    <property type="match status" value="1"/>
</dbReference>
<dbReference type="EMBL" id="JANDHW010000002">
    <property type="protein sequence ID" value="MCP9610919.1"/>
    <property type="molecule type" value="Genomic_DNA"/>
</dbReference>
<dbReference type="InterPro" id="IPR051799">
    <property type="entry name" value="NADH_flavin_oxidoreductase"/>
</dbReference>
<keyword evidence="5" id="KW-1185">Reference proteome</keyword>
<feature type="domain" description="NADH:flavin oxidoreductase/NADH oxidase N-terminal" evidence="3">
    <location>
        <begin position="6"/>
        <end position="237"/>
    </location>
</feature>
<name>A0ABT1MEZ7_9BACT</name>
<dbReference type="InterPro" id="IPR013785">
    <property type="entry name" value="Aldolase_TIM"/>
</dbReference>
<evidence type="ECO:0000259" key="3">
    <source>
        <dbReference type="Pfam" id="PF00724"/>
    </source>
</evidence>